<dbReference type="SUPFAM" id="SSF47473">
    <property type="entry name" value="EF-hand"/>
    <property type="match status" value="1"/>
</dbReference>
<name>A0AA36MQR2_9DINO</name>
<dbReference type="Pfam" id="PF00036">
    <property type="entry name" value="EF-hand_1"/>
    <property type="match status" value="1"/>
</dbReference>
<accession>A0AA36MQR2</accession>
<dbReference type="InterPro" id="IPR018247">
    <property type="entry name" value="EF_Hand_1_Ca_BS"/>
</dbReference>
<keyword evidence="4" id="KW-1185">Reference proteome</keyword>
<dbReference type="PROSITE" id="PS50222">
    <property type="entry name" value="EF_HAND_2"/>
    <property type="match status" value="2"/>
</dbReference>
<keyword evidence="1" id="KW-0106">Calcium</keyword>
<reference evidence="3" key="1">
    <citation type="submission" date="2023-08" db="EMBL/GenBank/DDBJ databases">
        <authorList>
            <person name="Chen Y."/>
            <person name="Shah S."/>
            <person name="Dougan E. K."/>
            <person name="Thang M."/>
            <person name="Chan C."/>
        </authorList>
    </citation>
    <scope>NUCLEOTIDE SEQUENCE</scope>
</reference>
<proteinExistence type="predicted"/>
<gene>
    <name evidence="3" type="ORF">EVOR1521_LOCUS5627</name>
</gene>
<dbReference type="InterPro" id="IPR011992">
    <property type="entry name" value="EF-hand-dom_pair"/>
</dbReference>
<comment type="caution">
    <text evidence="3">The sequence shown here is derived from an EMBL/GenBank/DDBJ whole genome shotgun (WGS) entry which is preliminary data.</text>
</comment>
<dbReference type="PROSITE" id="PS00018">
    <property type="entry name" value="EF_HAND_1"/>
    <property type="match status" value="1"/>
</dbReference>
<organism evidence="3 4">
    <name type="scientific">Effrenium voratum</name>
    <dbReference type="NCBI Taxonomy" id="2562239"/>
    <lineage>
        <taxon>Eukaryota</taxon>
        <taxon>Sar</taxon>
        <taxon>Alveolata</taxon>
        <taxon>Dinophyceae</taxon>
        <taxon>Suessiales</taxon>
        <taxon>Symbiodiniaceae</taxon>
        <taxon>Effrenium</taxon>
    </lineage>
</organism>
<feature type="non-terminal residue" evidence="3">
    <location>
        <position position="1"/>
    </location>
</feature>
<dbReference type="InterPro" id="IPR002048">
    <property type="entry name" value="EF_hand_dom"/>
</dbReference>
<feature type="domain" description="EF-hand" evidence="2">
    <location>
        <begin position="51"/>
        <end position="85"/>
    </location>
</feature>
<feature type="domain" description="EF-hand" evidence="2">
    <location>
        <begin position="8"/>
        <end position="43"/>
    </location>
</feature>
<protein>
    <recommendedName>
        <fullName evidence="2">EF-hand domain-containing protein</fullName>
    </recommendedName>
</protein>
<dbReference type="GO" id="GO:0005509">
    <property type="term" value="F:calcium ion binding"/>
    <property type="evidence" value="ECO:0007669"/>
    <property type="project" value="InterPro"/>
</dbReference>
<evidence type="ECO:0000256" key="1">
    <source>
        <dbReference type="ARBA" id="ARBA00022837"/>
    </source>
</evidence>
<dbReference type="SMART" id="SM00054">
    <property type="entry name" value="EFh"/>
    <property type="match status" value="2"/>
</dbReference>
<dbReference type="Gene3D" id="1.10.238.10">
    <property type="entry name" value="EF-hand"/>
    <property type="match status" value="1"/>
</dbReference>
<dbReference type="Proteomes" id="UP001178507">
    <property type="component" value="Unassembled WGS sequence"/>
</dbReference>
<dbReference type="AlphaFoldDB" id="A0AA36MQR2"/>
<evidence type="ECO:0000259" key="2">
    <source>
        <dbReference type="PROSITE" id="PS50222"/>
    </source>
</evidence>
<evidence type="ECO:0000313" key="4">
    <source>
        <dbReference type="Proteomes" id="UP001178507"/>
    </source>
</evidence>
<dbReference type="EMBL" id="CAUJNA010000408">
    <property type="protein sequence ID" value="CAJ1376603.1"/>
    <property type="molecule type" value="Genomic_DNA"/>
</dbReference>
<evidence type="ECO:0000313" key="3">
    <source>
        <dbReference type="EMBL" id="CAJ1376603.1"/>
    </source>
</evidence>
<sequence length="146" mass="16619">ERMRERSEFQTKLAEFFLEADVDGSGCVSRDEFQVILKDKNAASFLDSLDLQVSDAHRLFDLLDDGSGQVTYQEFLDGCMRLKGQARSQDVISILHEQTKISRRCLDMQKSMEQLQNLLGQVLVARSETGADAGVTFRRQDTNFYV</sequence>